<evidence type="ECO:0000313" key="1">
    <source>
        <dbReference type="EMBL" id="KMO75403.1"/>
    </source>
</evidence>
<evidence type="ECO:0000313" key="2">
    <source>
        <dbReference type="Proteomes" id="UP000036513"/>
    </source>
</evidence>
<dbReference type="AlphaFoldDB" id="A0A0J6W0Y9"/>
<dbReference type="PATRIC" id="fig|37916.4.peg.3558"/>
<dbReference type="Proteomes" id="UP000036513">
    <property type="component" value="Unassembled WGS sequence"/>
</dbReference>
<gene>
    <name evidence="1" type="ORF">MCHLDSM_03623</name>
</gene>
<dbReference type="STRING" id="37916.MCHLDSM_03623"/>
<dbReference type="EMBL" id="JYNL01000030">
    <property type="protein sequence ID" value="KMO75403.1"/>
    <property type="molecule type" value="Genomic_DNA"/>
</dbReference>
<protein>
    <submittedName>
        <fullName evidence="1">Uncharacterized protein</fullName>
    </submittedName>
</protein>
<name>A0A0J6W0Y9_9MYCO</name>
<accession>A0A0J6W0Y9</accession>
<sequence>MHHDGHPKATLADVSQIGDSPLLRAMSGELVSIEAHDRLVAIARYEEGLD</sequence>
<proteinExistence type="predicted"/>
<organism evidence="1 2">
    <name type="scientific">Mycolicibacterium chlorophenolicum</name>
    <dbReference type="NCBI Taxonomy" id="37916"/>
    <lineage>
        <taxon>Bacteria</taxon>
        <taxon>Bacillati</taxon>
        <taxon>Actinomycetota</taxon>
        <taxon>Actinomycetes</taxon>
        <taxon>Mycobacteriales</taxon>
        <taxon>Mycobacteriaceae</taxon>
        <taxon>Mycolicibacterium</taxon>
    </lineage>
</organism>
<comment type="caution">
    <text evidence="1">The sequence shown here is derived from an EMBL/GenBank/DDBJ whole genome shotgun (WGS) entry which is preliminary data.</text>
</comment>
<dbReference type="RefSeq" id="WP_165762036.1">
    <property type="nucleotide sequence ID" value="NZ_JYNL01000030.1"/>
</dbReference>
<keyword evidence="2" id="KW-1185">Reference proteome</keyword>
<reference evidence="1 2" key="1">
    <citation type="journal article" date="2015" name="Genome Biol. Evol.">
        <title>Characterization of Three Mycobacterium spp. with Potential Use in Bioremediation by Genome Sequencing and Comparative Genomics.</title>
        <authorList>
            <person name="Das S."/>
            <person name="Pettersson B.M."/>
            <person name="Behra P.R."/>
            <person name="Ramesh M."/>
            <person name="Dasgupta S."/>
            <person name="Bhattacharya A."/>
            <person name="Kirsebom L.A."/>
        </authorList>
    </citation>
    <scope>NUCLEOTIDE SEQUENCE [LARGE SCALE GENOMIC DNA]</scope>
    <source>
        <strain evidence="1 2">DSM 43826</strain>
    </source>
</reference>